<protein>
    <submittedName>
        <fullName evidence="2">Uncharacterized protein</fullName>
    </submittedName>
</protein>
<accession>A0A127Z7T6</accession>
<feature type="compositionally biased region" description="Low complexity" evidence="1">
    <location>
        <begin position="59"/>
        <end position="78"/>
    </location>
</feature>
<feature type="compositionally biased region" description="Polar residues" evidence="1">
    <location>
        <begin position="779"/>
        <end position="788"/>
    </location>
</feature>
<feature type="compositionally biased region" description="Basic and acidic residues" evidence="1">
    <location>
        <begin position="790"/>
        <end position="804"/>
    </location>
</feature>
<feature type="compositionally biased region" description="Polar residues" evidence="1">
    <location>
        <begin position="1"/>
        <end position="10"/>
    </location>
</feature>
<feature type="compositionally biased region" description="Low complexity" evidence="1">
    <location>
        <begin position="435"/>
        <end position="446"/>
    </location>
</feature>
<feature type="region of interest" description="Disordered" evidence="1">
    <location>
        <begin position="911"/>
        <end position="962"/>
    </location>
</feature>
<dbReference type="AlphaFoldDB" id="A0A127Z7T6"/>
<feature type="compositionally biased region" description="Polar residues" evidence="1">
    <location>
        <begin position="114"/>
        <end position="126"/>
    </location>
</feature>
<gene>
    <name evidence="2" type="ORF">SPSC_00818</name>
</gene>
<feature type="compositionally biased region" description="Polar residues" evidence="1">
    <location>
        <begin position="550"/>
        <end position="559"/>
    </location>
</feature>
<feature type="compositionally biased region" description="Low complexity" evidence="1">
    <location>
        <begin position="221"/>
        <end position="234"/>
    </location>
</feature>
<feature type="compositionally biased region" description="Polar residues" evidence="1">
    <location>
        <begin position="481"/>
        <end position="498"/>
    </location>
</feature>
<feature type="compositionally biased region" description="Basic and acidic residues" evidence="1">
    <location>
        <begin position="365"/>
        <end position="374"/>
    </location>
</feature>
<feature type="region of interest" description="Disordered" evidence="1">
    <location>
        <begin position="999"/>
        <end position="1019"/>
    </location>
</feature>
<feature type="compositionally biased region" description="Polar residues" evidence="1">
    <location>
        <begin position="938"/>
        <end position="951"/>
    </location>
</feature>
<feature type="compositionally biased region" description="Basic and acidic residues" evidence="1">
    <location>
        <begin position="703"/>
        <end position="714"/>
    </location>
</feature>
<evidence type="ECO:0000256" key="1">
    <source>
        <dbReference type="SAM" id="MobiDB-lite"/>
    </source>
</evidence>
<feature type="compositionally biased region" description="Low complexity" evidence="1">
    <location>
        <begin position="663"/>
        <end position="684"/>
    </location>
</feature>
<feature type="compositionally biased region" description="Polar residues" evidence="1">
    <location>
        <begin position="272"/>
        <end position="285"/>
    </location>
</feature>
<feature type="compositionally biased region" description="Polar residues" evidence="1">
    <location>
        <begin position="407"/>
        <end position="424"/>
    </location>
</feature>
<feature type="compositionally biased region" description="Low complexity" evidence="1">
    <location>
        <begin position="93"/>
        <end position="106"/>
    </location>
</feature>
<feature type="compositionally biased region" description="Polar residues" evidence="1">
    <location>
        <begin position="519"/>
        <end position="529"/>
    </location>
</feature>
<proteinExistence type="predicted"/>
<feature type="compositionally biased region" description="Low complexity" evidence="1">
    <location>
        <begin position="176"/>
        <end position="195"/>
    </location>
</feature>
<dbReference type="OrthoDB" id="2553711at2759"/>
<feature type="compositionally biased region" description="Low complexity" evidence="1">
    <location>
        <begin position="286"/>
        <end position="301"/>
    </location>
</feature>
<reference evidence="2" key="1">
    <citation type="submission" date="2014-06" db="EMBL/GenBank/DDBJ databases">
        <authorList>
            <person name="Ju J."/>
            <person name="Zhang J."/>
        </authorList>
    </citation>
    <scope>NUCLEOTIDE SEQUENCE</scope>
    <source>
        <strain evidence="2">SscI8</strain>
    </source>
</reference>
<feature type="region of interest" description="Disordered" evidence="1">
    <location>
        <begin position="1"/>
        <end position="33"/>
    </location>
</feature>
<feature type="region of interest" description="Disordered" evidence="1">
    <location>
        <begin position="772"/>
        <end position="805"/>
    </location>
</feature>
<feature type="compositionally biased region" description="Polar residues" evidence="1">
    <location>
        <begin position="79"/>
        <end position="89"/>
    </location>
</feature>
<evidence type="ECO:0000313" key="2">
    <source>
        <dbReference type="EMBL" id="CDU22188.1"/>
    </source>
</evidence>
<sequence length="1216" mass="127942">MSAAPSQSPSPKRKTQHSQPQQQQQQPRIGGIIGVLSSPKFSFRAALVQHKASKFASKGAAVVSSTGTSASSETGAVSHTESQQPSQSDGAARSIRSINNTSSIPSLKGRGRFNSASTDSAFSSTLLRRRDGHEASPESVRASSSLGKRPMDEACTARSAAADGSILNDFGPIMRKSPASVSSSGSIINKSSASNLARWRATTSKLPGPPSARTQWSGVASSSLKSLPSPSSSKAPRKIARSESVAEVHAAGAQTNPNSSTISPTSAHSDKPSASQFGSVRNRTISVSARSSSSTQQQQQKQRPKIGTLPRLKPKTVPVKTLLDERPIHQLRPALLSGTANDENDDLNSGDDENEEEDDEGADQDDLKGPDVSRIRTRRVASQCGGDIAAVEKADSTQTKILPPASSVASTSSRIPSFGSSTAARSAGRPHRRSSSNSVNASSAAAINEKENISQTQHNAGSKRHSVGAAFGAPGRIRSSLPLTVSQPAPQTKPNSPSQTLDKLDDQTDTVKPVESIPASPTKTSSLSALRSRGLQTEPAREVKPGTGTGTESALPSRSSRQDLGIRASIIQANPVHPSILALQAAKATQHQPISTPEALNKARKRLSGALLSSSLSSSALSSVGSIASPSARVSSLARSSSINKFGKQNKMQTTPHSGVKQLQGAQTAAGAAMTPSASTTTLPRSGSRSPIKSSLLLFPTGNKHESSDKERNKNTAAAPSQKLADTPSSALGQRNRFLSSSEIDANLLASLKVVAQKANLKVVDLLDDERRQQQQQQVGSAEPNSAPCQEKKAPVQRSQREASEELEAWAGDVSVDLMALDLAAGSPVSDVSMLRSPVLRDGAYLDTPPSVLAAARLAGTASQHNESLVEDAKEGKDEECEVAQVDEDGTDTSCASPSLRTAATLRFPRRPTVAVKDSSEQTAEAPVRRQGYRNVPSIPSTPFPSATSAHAVSPSKGARAYPPSVAMSAKTRSHLKKALRESLGLEAHFASIKLGPHMDDNAASRANRPNDADSEQAQEQLLAATTANKDPDVRKSISAMLLTDDDRYLDELVSAVARIGLEDLAPDQSPPPDQTIPQAEPASPPQPEEVVTSPSDAAPSGAALESQLSAALSELATLRTQLQHSQTHTSQLESQLATQTASVARTTSTQALLEKDLAALKYEMAGTEWEKAKTSWAGARMEALAELEDVKVQSDVMLVLSAQMDVWKRMIRARV</sequence>
<feature type="compositionally biased region" description="Low complexity" evidence="1">
    <location>
        <begin position="255"/>
        <end position="266"/>
    </location>
</feature>
<name>A0A127Z7T6_9BASI</name>
<feature type="region of interest" description="Disordered" evidence="1">
    <location>
        <begin position="645"/>
        <end position="732"/>
    </location>
</feature>
<dbReference type="EMBL" id="LK056654">
    <property type="protein sequence ID" value="CDU22188.1"/>
    <property type="molecule type" value="Genomic_DNA"/>
</dbReference>
<feature type="region of interest" description="Disordered" evidence="1">
    <location>
        <begin position="1064"/>
        <end position="1104"/>
    </location>
</feature>
<feature type="region of interest" description="Disordered" evidence="1">
    <location>
        <begin position="54"/>
        <end position="561"/>
    </location>
</feature>
<feature type="compositionally biased region" description="Acidic residues" evidence="1">
    <location>
        <begin position="342"/>
        <end position="364"/>
    </location>
</feature>
<organism evidence="2">
    <name type="scientific">Sporisorium scitamineum</name>
    <dbReference type="NCBI Taxonomy" id="49012"/>
    <lineage>
        <taxon>Eukaryota</taxon>
        <taxon>Fungi</taxon>
        <taxon>Dikarya</taxon>
        <taxon>Basidiomycota</taxon>
        <taxon>Ustilaginomycotina</taxon>
        <taxon>Ustilaginomycetes</taxon>
        <taxon>Ustilaginales</taxon>
        <taxon>Ustilaginaceae</taxon>
        <taxon>Sporisorium</taxon>
    </lineage>
</organism>